<evidence type="ECO:0000313" key="2">
    <source>
        <dbReference type="EMBL" id="PJZ72520.1"/>
    </source>
</evidence>
<protein>
    <recommendedName>
        <fullName evidence="5">Thiol:disulfide interchange protein DsbD N-terminal domain-containing protein</fullName>
    </recommendedName>
</protein>
<name>A0A2M9ZKC5_9LEPT</name>
<dbReference type="AlphaFoldDB" id="A0A2M9ZKC5"/>
<dbReference type="EMBL" id="NPDY01000010">
    <property type="protein sequence ID" value="PJZ69385.1"/>
    <property type="molecule type" value="Genomic_DNA"/>
</dbReference>
<comment type="caution">
    <text evidence="2">The sequence shown here is derived from an EMBL/GenBank/DDBJ whole genome shotgun (WGS) entry which is preliminary data.</text>
</comment>
<dbReference type="RefSeq" id="WP_100714199.1">
    <property type="nucleotide sequence ID" value="NZ_NPDY01000010.1"/>
</dbReference>
<evidence type="ECO:0000313" key="1">
    <source>
        <dbReference type="EMBL" id="PJZ69385.1"/>
    </source>
</evidence>
<accession>A0A2M9ZKC5</accession>
<dbReference type="OrthoDB" id="343490at2"/>
<sequence length="128" mass="14410">MKKRIAIFLFFAFATQVSSESPIHFKLEKGIGDTYFLKLEHAKNFGVQKDAPHKILLNPSAGLSIESADLKLKGKASIKKKEYFESVSPMPITLKGTGQLTIDAKIFYCDYDRNICIPGKIQQTENIR</sequence>
<dbReference type="NCBIfam" id="NF047487">
    <property type="entry name" value="MPL17FamLepto"/>
    <property type="match status" value="1"/>
</dbReference>
<evidence type="ECO:0000313" key="3">
    <source>
        <dbReference type="Proteomes" id="UP000231962"/>
    </source>
</evidence>
<dbReference type="Proteomes" id="UP000231962">
    <property type="component" value="Unassembled WGS sequence"/>
</dbReference>
<organism evidence="2 4">
    <name type="scientific">Leptospira perolatii</name>
    <dbReference type="NCBI Taxonomy" id="2023191"/>
    <lineage>
        <taxon>Bacteria</taxon>
        <taxon>Pseudomonadati</taxon>
        <taxon>Spirochaetota</taxon>
        <taxon>Spirochaetia</taxon>
        <taxon>Leptospirales</taxon>
        <taxon>Leptospiraceae</taxon>
        <taxon>Leptospira</taxon>
    </lineage>
</organism>
<dbReference type="EMBL" id="NPDZ01000009">
    <property type="protein sequence ID" value="PJZ72520.1"/>
    <property type="molecule type" value="Genomic_DNA"/>
</dbReference>
<evidence type="ECO:0008006" key="5">
    <source>
        <dbReference type="Google" id="ProtNLM"/>
    </source>
</evidence>
<dbReference type="Proteomes" id="UP000231990">
    <property type="component" value="Unassembled WGS sequence"/>
</dbReference>
<proteinExistence type="predicted"/>
<gene>
    <name evidence="1" type="ORF">CH360_11585</name>
    <name evidence="2" type="ORF">CH373_14020</name>
</gene>
<reference evidence="3 4" key="1">
    <citation type="submission" date="2017-07" db="EMBL/GenBank/DDBJ databases">
        <title>Leptospira spp. isolated from tropical soils.</title>
        <authorList>
            <person name="Thibeaux R."/>
            <person name="Iraola G."/>
            <person name="Ferres I."/>
            <person name="Bierque E."/>
            <person name="Girault D."/>
            <person name="Soupe-Gilbert M.-E."/>
            <person name="Picardeau M."/>
            <person name="Goarant C."/>
        </authorList>
    </citation>
    <scope>NUCLEOTIDE SEQUENCE [LARGE SCALE GENOMIC DNA]</scope>
    <source>
        <strain evidence="2 4">FH1-B-B1</strain>
        <strain evidence="1 3">FH1-B-C1</strain>
    </source>
</reference>
<keyword evidence="3" id="KW-1185">Reference proteome</keyword>
<evidence type="ECO:0000313" key="4">
    <source>
        <dbReference type="Proteomes" id="UP000231990"/>
    </source>
</evidence>